<feature type="transmembrane region" description="Helical" evidence="1">
    <location>
        <begin position="48"/>
        <end position="69"/>
    </location>
</feature>
<gene>
    <name evidence="2" type="ORF">ABOD76_12725</name>
</gene>
<organism evidence="2">
    <name type="scientific">Deinococcus sonorensis KR-87</name>
    <dbReference type="NCBI Taxonomy" id="694439"/>
    <lineage>
        <taxon>Bacteria</taxon>
        <taxon>Thermotogati</taxon>
        <taxon>Deinococcota</taxon>
        <taxon>Deinococci</taxon>
        <taxon>Deinococcales</taxon>
        <taxon>Deinococcaceae</taxon>
        <taxon>Deinococcus</taxon>
    </lineage>
</organism>
<accession>A0AAU7U6N8</accession>
<protein>
    <recommendedName>
        <fullName evidence="3">DUF1616 domain-containing protein</fullName>
    </recommendedName>
</protein>
<feature type="transmembrane region" description="Helical" evidence="1">
    <location>
        <begin position="16"/>
        <end position="36"/>
    </location>
</feature>
<name>A0AAU7U6N8_9DEIO</name>
<dbReference type="AlphaFoldDB" id="A0AAU7U6N8"/>
<keyword evidence="1" id="KW-0812">Transmembrane</keyword>
<feature type="transmembrane region" description="Helical" evidence="1">
    <location>
        <begin position="75"/>
        <end position="93"/>
    </location>
</feature>
<keyword evidence="1" id="KW-1133">Transmembrane helix</keyword>
<keyword evidence="1" id="KW-0472">Membrane</keyword>
<evidence type="ECO:0000313" key="2">
    <source>
        <dbReference type="EMBL" id="XBV84307.1"/>
    </source>
</evidence>
<sequence length="226" mass="23535">MTVPALSEPQGRATPVHFLLGYLTGAALYVLVRLLSGLNPDPCRGQTLVALIVPLLLGPGGLGLAASQWNRPPRAIFGLGLVVASLFPALFFGTLQIGGLRAAGCAGGYVVVAPAGGQGRGLSELTLKAGERRQLQVRIGGFEVKSHPDRFSLRLEATNPSQSKTAPVQVQPQRQEGLRLGQEVPLTLTASPDGPTQQYTLTVTAMQEGGRTAAGSVTVNVEAAPR</sequence>
<dbReference type="RefSeq" id="WP_350242345.1">
    <property type="nucleotide sequence ID" value="NZ_CP158299.1"/>
</dbReference>
<dbReference type="EMBL" id="CP158299">
    <property type="protein sequence ID" value="XBV84307.1"/>
    <property type="molecule type" value="Genomic_DNA"/>
</dbReference>
<reference evidence="2" key="1">
    <citation type="submission" date="2024-06" db="EMBL/GenBank/DDBJ databases">
        <title>Draft Genome Sequence of Deinococcus sonorensis Type Strain KR-87, a Biofilm Producing Representative of the Genus Deinococcus.</title>
        <authorList>
            <person name="Boren L.S."/>
            <person name="Grosso R.A."/>
            <person name="Hugenberg-Cox A.N."/>
            <person name="Hill J.T.E."/>
            <person name="Albert C.M."/>
            <person name="Tuohy J.M."/>
        </authorList>
    </citation>
    <scope>NUCLEOTIDE SEQUENCE</scope>
    <source>
        <strain evidence="2">KR-87</strain>
    </source>
</reference>
<proteinExistence type="predicted"/>
<evidence type="ECO:0000256" key="1">
    <source>
        <dbReference type="SAM" id="Phobius"/>
    </source>
</evidence>
<evidence type="ECO:0008006" key="3">
    <source>
        <dbReference type="Google" id="ProtNLM"/>
    </source>
</evidence>
<dbReference type="KEGG" id="dsc:ABOD76_12725"/>